<evidence type="ECO:0000256" key="3">
    <source>
        <dbReference type="ARBA" id="ARBA00022771"/>
    </source>
</evidence>
<proteinExistence type="predicted"/>
<organism evidence="7 8">
    <name type="scientific">Petrolisthes cinctipes</name>
    <name type="common">Flat porcelain crab</name>
    <dbReference type="NCBI Taxonomy" id="88211"/>
    <lineage>
        <taxon>Eukaryota</taxon>
        <taxon>Metazoa</taxon>
        <taxon>Ecdysozoa</taxon>
        <taxon>Arthropoda</taxon>
        <taxon>Crustacea</taxon>
        <taxon>Multicrustacea</taxon>
        <taxon>Malacostraca</taxon>
        <taxon>Eumalacostraca</taxon>
        <taxon>Eucarida</taxon>
        <taxon>Decapoda</taxon>
        <taxon>Pleocyemata</taxon>
        <taxon>Anomura</taxon>
        <taxon>Galatheoidea</taxon>
        <taxon>Porcellanidae</taxon>
        <taxon>Petrolisthes</taxon>
    </lineage>
</organism>
<feature type="domain" description="C2H2-type" evidence="6">
    <location>
        <begin position="58"/>
        <end position="85"/>
    </location>
</feature>
<dbReference type="SUPFAM" id="SSF57667">
    <property type="entry name" value="beta-beta-alpha zinc fingers"/>
    <property type="match status" value="1"/>
</dbReference>
<dbReference type="AlphaFoldDB" id="A0AAE1KCN2"/>
<evidence type="ECO:0000256" key="4">
    <source>
        <dbReference type="ARBA" id="ARBA00022833"/>
    </source>
</evidence>
<reference evidence="7" key="1">
    <citation type="submission" date="2023-10" db="EMBL/GenBank/DDBJ databases">
        <title>Genome assemblies of two species of porcelain crab, Petrolisthes cinctipes and Petrolisthes manimaculis (Anomura: Porcellanidae).</title>
        <authorList>
            <person name="Angst P."/>
        </authorList>
    </citation>
    <scope>NUCLEOTIDE SEQUENCE</scope>
    <source>
        <strain evidence="7">PB745_01</strain>
        <tissue evidence="7">Gill</tissue>
    </source>
</reference>
<dbReference type="GO" id="GO:0008270">
    <property type="term" value="F:zinc ion binding"/>
    <property type="evidence" value="ECO:0007669"/>
    <property type="project" value="UniProtKB-KW"/>
</dbReference>
<dbReference type="EMBL" id="JAWQEG010002790">
    <property type="protein sequence ID" value="KAK3869707.1"/>
    <property type="molecule type" value="Genomic_DNA"/>
</dbReference>
<keyword evidence="1" id="KW-0479">Metal-binding</keyword>
<dbReference type="InterPro" id="IPR013087">
    <property type="entry name" value="Znf_C2H2_type"/>
</dbReference>
<feature type="domain" description="C2H2-type" evidence="6">
    <location>
        <begin position="86"/>
        <end position="112"/>
    </location>
</feature>
<evidence type="ECO:0000256" key="2">
    <source>
        <dbReference type="ARBA" id="ARBA00022737"/>
    </source>
</evidence>
<keyword evidence="2" id="KW-0677">Repeat</keyword>
<dbReference type="SMART" id="SM00355">
    <property type="entry name" value="ZnF_C2H2"/>
    <property type="match status" value="2"/>
</dbReference>
<evidence type="ECO:0000256" key="5">
    <source>
        <dbReference type="PROSITE-ProRule" id="PRU00042"/>
    </source>
</evidence>
<dbReference type="PROSITE" id="PS50157">
    <property type="entry name" value="ZINC_FINGER_C2H2_2"/>
    <property type="match status" value="2"/>
</dbReference>
<protein>
    <recommendedName>
        <fullName evidence="6">C2H2-type domain-containing protein</fullName>
    </recommendedName>
</protein>
<evidence type="ECO:0000256" key="1">
    <source>
        <dbReference type="ARBA" id="ARBA00022723"/>
    </source>
</evidence>
<dbReference type="Pfam" id="PF13909">
    <property type="entry name" value="zf-H2C2_5"/>
    <property type="match status" value="1"/>
</dbReference>
<dbReference type="Gene3D" id="3.30.160.60">
    <property type="entry name" value="Classic Zinc Finger"/>
    <property type="match status" value="2"/>
</dbReference>
<accession>A0AAE1KCN2</accession>
<evidence type="ECO:0000313" key="8">
    <source>
        <dbReference type="Proteomes" id="UP001286313"/>
    </source>
</evidence>
<dbReference type="InterPro" id="IPR050688">
    <property type="entry name" value="Zinc_finger/UBP_domain"/>
</dbReference>
<evidence type="ECO:0000313" key="7">
    <source>
        <dbReference type="EMBL" id="KAK3869707.1"/>
    </source>
</evidence>
<dbReference type="FunFam" id="3.30.160.60:FF:000702">
    <property type="entry name" value="Transcription factor E4F1 isoform 1"/>
    <property type="match status" value="1"/>
</dbReference>
<dbReference type="GO" id="GO:0045944">
    <property type="term" value="P:positive regulation of transcription by RNA polymerase II"/>
    <property type="evidence" value="ECO:0007669"/>
    <property type="project" value="TreeGrafter"/>
</dbReference>
<keyword evidence="3 5" id="KW-0863">Zinc-finger</keyword>
<dbReference type="Pfam" id="PF00096">
    <property type="entry name" value="zf-C2H2"/>
    <property type="match status" value="1"/>
</dbReference>
<comment type="caution">
    <text evidence="7">The sequence shown here is derived from an EMBL/GenBank/DDBJ whole genome shotgun (WGS) entry which is preliminary data.</text>
</comment>
<gene>
    <name evidence="7" type="ORF">Pcinc_025000</name>
</gene>
<name>A0AAE1KCN2_PETCI</name>
<keyword evidence="4" id="KW-0862">Zinc</keyword>
<sequence length="112" mass="12695">MWVGTASSRGWEEANYARSDTRAECMPVDAATNEKWVGSLHSDIALGSVGVIMDPRVHLCPHCPYRSSQKGNLVRHVRTHTGDLPYACPHCSYRSKDQSNLLRHLRRKHNQQ</sequence>
<dbReference type="Proteomes" id="UP001286313">
    <property type="component" value="Unassembled WGS sequence"/>
</dbReference>
<keyword evidence="8" id="KW-1185">Reference proteome</keyword>
<dbReference type="PANTHER" id="PTHR24403">
    <property type="entry name" value="ZINC FINGER PROTEIN"/>
    <property type="match status" value="1"/>
</dbReference>
<evidence type="ECO:0000259" key="6">
    <source>
        <dbReference type="PROSITE" id="PS50157"/>
    </source>
</evidence>
<dbReference type="GO" id="GO:0005634">
    <property type="term" value="C:nucleus"/>
    <property type="evidence" value="ECO:0007669"/>
    <property type="project" value="TreeGrafter"/>
</dbReference>
<dbReference type="PANTHER" id="PTHR24403:SF67">
    <property type="entry name" value="FI01116P-RELATED"/>
    <property type="match status" value="1"/>
</dbReference>
<dbReference type="InterPro" id="IPR036236">
    <property type="entry name" value="Znf_C2H2_sf"/>
</dbReference>